<dbReference type="InterPro" id="IPR017517">
    <property type="entry name" value="Maleyloyr_isom"/>
</dbReference>
<evidence type="ECO:0000313" key="4">
    <source>
        <dbReference type="Proteomes" id="UP000319103"/>
    </source>
</evidence>
<feature type="domain" description="MDMPI C-terminal" evidence="1">
    <location>
        <begin position="163"/>
        <end position="258"/>
    </location>
</feature>
<accession>A0A540W0V4</accession>
<dbReference type="OrthoDB" id="3671213at2"/>
<gene>
    <name evidence="3" type="ORF">E6W39_10610</name>
</gene>
<dbReference type="GO" id="GO:0005886">
    <property type="term" value="C:plasma membrane"/>
    <property type="evidence" value="ECO:0007669"/>
    <property type="project" value="TreeGrafter"/>
</dbReference>
<feature type="domain" description="Mycothiol-dependent maleylpyruvate isomerase metal-binding" evidence="2">
    <location>
        <begin position="20"/>
        <end position="151"/>
    </location>
</feature>
<dbReference type="InterPro" id="IPR034660">
    <property type="entry name" value="DinB/YfiT-like"/>
</dbReference>
<evidence type="ECO:0000313" key="3">
    <source>
        <dbReference type="EMBL" id="TQF02631.1"/>
    </source>
</evidence>
<protein>
    <submittedName>
        <fullName evidence="3">Maleylpyruvate isomerase family mycothiol-dependent enzyme</fullName>
    </submittedName>
</protein>
<dbReference type="GO" id="GO:0016853">
    <property type="term" value="F:isomerase activity"/>
    <property type="evidence" value="ECO:0007669"/>
    <property type="project" value="UniProtKB-KW"/>
</dbReference>
<dbReference type="AlphaFoldDB" id="A0A540W0V4"/>
<evidence type="ECO:0000259" key="2">
    <source>
        <dbReference type="Pfam" id="PF11716"/>
    </source>
</evidence>
<sequence length="269" mass="29053">MDQGGRTTAVHKTLEFPDLLRLIDERATAFRAAIAVAPSLDLPVPTCPEWTLFDLVQHIGEGRRRWAATVAAGPDATSRTPAQGDAVAPQEREGVLAWLAASTELLLAALREAGPDQGCFTGWGVTQTPHTAGGVARHQVQEIAVHTYDAQLTVGDSASLPVEVALDGVEESLFIASFTRSAWPHKPTAFDFHATEDRSWRLTVDGDGARTTRLPAIGEAPEAAGLSIRGTASDLVLWRYDRISVDSLQLDGDPELLDLLFAWEPEDWA</sequence>
<keyword evidence="3" id="KW-0670">Pyruvate</keyword>
<organism evidence="3 4">
    <name type="scientific">Kitasatospora acidiphila</name>
    <dbReference type="NCBI Taxonomy" id="2567942"/>
    <lineage>
        <taxon>Bacteria</taxon>
        <taxon>Bacillati</taxon>
        <taxon>Actinomycetota</taxon>
        <taxon>Actinomycetes</taxon>
        <taxon>Kitasatosporales</taxon>
        <taxon>Streptomycetaceae</taxon>
        <taxon>Kitasatospora</taxon>
    </lineage>
</organism>
<dbReference type="Proteomes" id="UP000319103">
    <property type="component" value="Unassembled WGS sequence"/>
</dbReference>
<dbReference type="InterPro" id="IPR024344">
    <property type="entry name" value="MDMPI_metal-binding"/>
</dbReference>
<dbReference type="Pfam" id="PF07398">
    <property type="entry name" value="MDMPI_C"/>
    <property type="match status" value="1"/>
</dbReference>
<dbReference type="InterPro" id="IPR010872">
    <property type="entry name" value="MDMPI_C-term_domain"/>
</dbReference>
<dbReference type="SUPFAM" id="SSF109854">
    <property type="entry name" value="DinB/YfiT-like putative metalloenzymes"/>
    <property type="match status" value="1"/>
</dbReference>
<dbReference type="GO" id="GO:0046872">
    <property type="term" value="F:metal ion binding"/>
    <property type="evidence" value="ECO:0007669"/>
    <property type="project" value="InterPro"/>
</dbReference>
<reference evidence="3 4" key="1">
    <citation type="submission" date="2019-06" db="EMBL/GenBank/DDBJ databases">
        <title>Description of Kitasatospora acidophila sp. nov. isolated from pine grove soil, and reclassification of Streptomyces novaecaesareae to Kitasatospora novaeceasareae comb. nov.</title>
        <authorList>
            <person name="Kim M.J."/>
        </authorList>
    </citation>
    <scope>NUCLEOTIDE SEQUENCE [LARGE SCALE GENOMIC DNA]</scope>
    <source>
        <strain evidence="3 4">MMS16-CNU292</strain>
    </source>
</reference>
<dbReference type="EMBL" id="VIGB01000003">
    <property type="protein sequence ID" value="TQF02631.1"/>
    <property type="molecule type" value="Genomic_DNA"/>
</dbReference>
<dbReference type="PANTHER" id="PTHR40758:SF1">
    <property type="entry name" value="CONSERVED PROTEIN"/>
    <property type="match status" value="1"/>
</dbReference>
<comment type="caution">
    <text evidence="3">The sequence shown here is derived from an EMBL/GenBank/DDBJ whole genome shotgun (WGS) entry which is preliminary data.</text>
</comment>
<keyword evidence="4" id="KW-1185">Reference proteome</keyword>
<proteinExistence type="predicted"/>
<keyword evidence="3" id="KW-0413">Isomerase</keyword>
<dbReference type="NCBIfam" id="TIGR03083">
    <property type="entry name" value="maleylpyruvate isomerase family mycothiol-dependent enzyme"/>
    <property type="match status" value="1"/>
</dbReference>
<name>A0A540W0V4_9ACTN</name>
<dbReference type="Gene3D" id="1.20.120.450">
    <property type="entry name" value="dinb family like domain"/>
    <property type="match status" value="1"/>
</dbReference>
<dbReference type="Pfam" id="PF11716">
    <property type="entry name" value="MDMPI_N"/>
    <property type="match status" value="1"/>
</dbReference>
<evidence type="ECO:0000259" key="1">
    <source>
        <dbReference type="Pfam" id="PF07398"/>
    </source>
</evidence>
<dbReference type="PANTHER" id="PTHR40758">
    <property type="entry name" value="CONSERVED PROTEIN"/>
    <property type="match status" value="1"/>
</dbReference>